<sequence>MSPILLSLNMVTAGVKVFGICVAFALCPTKQKHKMDKLMN</sequence>
<gene>
    <name evidence="2" type="ORF">PLEI_3846</name>
</gene>
<keyword evidence="1" id="KW-0472">Membrane</keyword>
<organism evidence="2 3">
    <name type="scientific">Photobacterium leiognathi lrivu.4.1</name>
    <dbReference type="NCBI Taxonomy" id="1248232"/>
    <lineage>
        <taxon>Bacteria</taxon>
        <taxon>Pseudomonadati</taxon>
        <taxon>Pseudomonadota</taxon>
        <taxon>Gammaproteobacteria</taxon>
        <taxon>Vibrionales</taxon>
        <taxon>Vibrionaceae</taxon>
        <taxon>Photobacterium</taxon>
    </lineage>
</organism>
<keyword evidence="1" id="KW-1133">Transmembrane helix</keyword>
<reference evidence="3" key="1">
    <citation type="submission" date="2012-12" db="EMBL/GenBank/DDBJ databases">
        <title>Genome Sequence of Photobacterium leiognathi lrivu.4.1.</title>
        <authorList>
            <person name="Urbanczyk H."/>
            <person name="Ogura Y."/>
            <person name="Hayashi T."/>
            <person name="Dunlap P.V."/>
        </authorList>
    </citation>
    <scope>NUCLEOTIDE SEQUENCE [LARGE SCALE GENOMIC DNA]</scope>
    <source>
        <strain evidence="3">lrivu.4.1</strain>
    </source>
</reference>
<dbReference type="HOGENOM" id="CLU_3294001_0_0_6"/>
<dbReference type="Proteomes" id="UP000030675">
    <property type="component" value="Unassembled WGS sequence"/>
</dbReference>
<feature type="transmembrane region" description="Helical" evidence="1">
    <location>
        <begin position="6"/>
        <end position="27"/>
    </location>
</feature>
<evidence type="ECO:0000313" key="2">
    <source>
        <dbReference type="EMBL" id="GAD32177.1"/>
    </source>
</evidence>
<name>V5H586_PHOLE</name>
<keyword evidence="1" id="KW-0812">Transmembrane</keyword>
<dbReference type="AlphaFoldDB" id="V5H586"/>
<evidence type="ECO:0000313" key="3">
    <source>
        <dbReference type="Proteomes" id="UP000030675"/>
    </source>
</evidence>
<dbReference type="EMBL" id="DF196821">
    <property type="protein sequence ID" value="GAD32177.1"/>
    <property type="molecule type" value="Genomic_DNA"/>
</dbReference>
<evidence type="ECO:0000256" key="1">
    <source>
        <dbReference type="SAM" id="Phobius"/>
    </source>
</evidence>
<proteinExistence type="predicted"/>
<accession>V5H586</accession>
<protein>
    <submittedName>
        <fullName evidence="2">Putative membrane protein</fullName>
    </submittedName>
</protein>